<dbReference type="GO" id="GO:0003677">
    <property type="term" value="F:DNA binding"/>
    <property type="evidence" value="ECO:0007669"/>
    <property type="project" value="UniProtKB-KW"/>
</dbReference>
<feature type="domain" description="HTH luxR-type" evidence="5">
    <location>
        <begin position="374"/>
        <end position="436"/>
    </location>
</feature>
<keyword evidence="1" id="KW-0805">Transcription regulation</keyword>
<dbReference type="Pfam" id="PF00196">
    <property type="entry name" value="GerE"/>
    <property type="match status" value="1"/>
</dbReference>
<dbReference type="InterPro" id="IPR036890">
    <property type="entry name" value="HATPase_C_sf"/>
</dbReference>
<dbReference type="InterPro" id="IPR016032">
    <property type="entry name" value="Sig_transdc_resp-reg_C-effctor"/>
</dbReference>
<dbReference type="PANTHER" id="PTHR44688:SF16">
    <property type="entry name" value="DNA-BINDING TRANSCRIPTIONAL ACTIVATOR DEVR_DOSR"/>
    <property type="match status" value="1"/>
</dbReference>
<evidence type="ECO:0000256" key="4">
    <source>
        <dbReference type="SAM" id="MobiDB-lite"/>
    </source>
</evidence>
<dbReference type="Gene3D" id="1.10.10.10">
    <property type="entry name" value="Winged helix-like DNA-binding domain superfamily/Winged helix DNA-binding domain"/>
    <property type="match status" value="1"/>
</dbReference>
<name>A0A4R8WDM5_9MICO</name>
<dbReference type="PRINTS" id="PR00038">
    <property type="entry name" value="HTHLUXR"/>
</dbReference>
<reference evidence="6 7" key="1">
    <citation type="submission" date="2019-03" db="EMBL/GenBank/DDBJ databases">
        <title>Genomics of glacier-inhabiting Cryobacterium strains.</title>
        <authorList>
            <person name="Liu Q."/>
            <person name="Xin Y.-H."/>
        </authorList>
    </citation>
    <scope>NUCLEOTIDE SEQUENCE [LARGE SCALE GENOMIC DNA]</scope>
    <source>
        <strain evidence="6 7">RHLT2-21</strain>
    </source>
</reference>
<dbReference type="PROSITE" id="PS50043">
    <property type="entry name" value="HTH_LUXR_2"/>
    <property type="match status" value="1"/>
</dbReference>
<evidence type="ECO:0000256" key="3">
    <source>
        <dbReference type="ARBA" id="ARBA00023163"/>
    </source>
</evidence>
<evidence type="ECO:0000256" key="2">
    <source>
        <dbReference type="ARBA" id="ARBA00023125"/>
    </source>
</evidence>
<dbReference type="CDD" id="cd06170">
    <property type="entry name" value="LuxR_C_like"/>
    <property type="match status" value="1"/>
</dbReference>
<evidence type="ECO:0000256" key="1">
    <source>
        <dbReference type="ARBA" id="ARBA00023015"/>
    </source>
</evidence>
<dbReference type="SMART" id="SM00421">
    <property type="entry name" value="HTH_LUXR"/>
    <property type="match status" value="1"/>
</dbReference>
<organism evidence="6 7">
    <name type="scientific">Cryobacterium mannosilyticum</name>
    <dbReference type="NCBI Taxonomy" id="1259190"/>
    <lineage>
        <taxon>Bacteria</taxon>
        <taxon>Bacillati</taxon>
        <taxon>Actinomycetota</taxon>
        <taxon>Actinomycetes</taxon>
        <taxon>Micrococcales</taxon>
        <taxon>Microbacteriaceae</taxon>
        <taxon>Cryobacterium</taxon>
    </lineage>
</organism>
<accession>A0A4R8WDM5</accession>
<dbReference type="AlphaFoldDB" id="A0A4R8WDM5"/>
<dbReference type="PROSITE" id="PS00622">
    <property type="entry name" value="HTH_LUXR_1"/>
    <property type="match status" value="1"/>
</dbReference>
<dbReference type="EMBL" id="SOFM01000016">
    <property type="protein sequence ID" value="TFC05409.1"/>
    <property type="molecule type" value="Genomic_DNA"/>
</dbReference>
<dbReference type="PANTHER" id="PTHR44688">
    <property type="entry name" value="DNA-BINDING TRANSCRIPTIONAL ACTIVATOR DEVR_DOSR"/>
    <property type="match status" value="1"/>
</dbReference>
<keyword evidence="7" id="KW-1185">Reference proteome</keyword>
<comment type="caution">
    <text evidence="6">The sequence shown here is derived from an EMBL/GenBank/DDBJ whole genome shotgun (WGS) entry which is preliminary data.</text>
</comment>
<gene>
    <name evidence="6" type="ORF">E3O32_06370</name>
</gene>
<proteinExistence type="predicted"/>
<evidence type="ECO:0000313" key="6">
    <source>
        <dbReference type="EMBL" id="TFC05409.1"/>
    </source>
</evidence>
<feature type="region of interest" description="Disordered" evidence="4">
    <location>
        <begin position="111"/>
        <end position="139"/>
    </location>
</feature>
<dbReference type="SUPFAM" id="SSF55874">
    <property type="entry name" value="ATPase domain of HSP90 chaperone/DNA topoisomerase II/histidine kinase"/>
    <property type="match status" value="1"/>
</dbReference>
<evidence type="ECO:0000259" key="5">
    <source>
        <dbReference type="PROSITE" id="PS50043"/>
    </source>
</evidence>
<evidence type="ECO:0000313" key="7">
    <source>
        <dbReference type="Proteomes" id="UP000297643"/>
    </source>
</evidence>
<keyword evidence="2" id="KW-0238">DNA-binding</keyword>
<dbReference type="SUPFAM" id="SSF46894">
    <property type="entry name" value="C-terminal effector domain of the bipartite response regulators"/>
    <property type="match status" value="1"/>
</dbReference>
<keyword evidence="3" id="KW-0804">Transcription</keyword>
<dbReference type="Gene3D" id="3.30.565.10">
    <property type="entry name" value="Histidine kinase-like ATPase, C-terminal domain"/>
    <property type="match status" value="1"/>
</dbReference>
<protein>
    <submittedName>
        <fullName evidence="6">LuxR family transcriptional regulator</fullName>
    </submittedName>
</protein>
<dbReference type="InterPro" id="IPR036388">
    <property type="entry name" value="WH-like_DNA-bd_sf"/>
</dbReference>
<sequence>MQPHSIELLTRIDPVLSSPLLGVAASLSELVRPLLAHSALVIFTEDCTGRPQKKAGDHFITDRVSIAELDALRASMPEGSTPLWLADATIGSETRPVAAWLAGTGALLVLTDPEPGPESEPAEASGRPGTVADGGPENGPARSIAVIGQLWELVAAGIRRQVAAAPPAYLFDSRAASAERARVIADLTDAHATTLESLLAVLRARDASAEAARQNAIDVTAQAMVRLRAVSDRDRSLSEEPVAQAFERLRDDLRPLVRFGDLDVQFIEPPLNGRALPGEVAHAGRAIVRGAVLALIDQEGVGRVRVQWDCDGSNLLIRVRDDGPGDLTTDVPSVSRLAGRVAALSGSLEVEATAGWGSEMVVTLPLDAPVAALAPAAEWGLSPREQGVLELVASGARNRAIAEVLLISENTVKFHVANLLRKVGASTRAELASLAR</sequence>
<dbReference type="InterPro" id="IPR000792">
    <property type="entry name" value="Tscrpt_reg_LuxR_C"/>
</dbReference>
<dbReference type="GO" id="GO:0006355">
    <property type="term" value="P:regulation of DNA-templated transcription"/>
    <property type="evidence" value="ECO:0007669"/>
    <property type="project" value="InterPro"/>
</dbReference>
<dbReference type="Proteomes" id="UP000297643">
    <property type="component" value="Unassembled WGS sequence"/>
</dbReference>